<organism evidence="6 7">
    <name type="scientific">Paenibacillus solani</name>
    <dbReference type="NCBI Taxonomy" id="1705565"/>
    <lineage>
        <taxon>Bacteria</taxon>
        <taxon>Bacillati</taxon>
        <taxon>Bacillota</taxon>
        <taxon>Bacilli</taxon>
        <taxon>Bacillales</taxon>
        <taxon>Paenibacillaceae</taxon>
        <taxon>Paenibacillus</taxon>
    </lineage>
</organism>
<evidence type="ECO:0000313" key="7">
    <source>
        <dbReference type="Proteomes" id="UP000036932"/>
    </source>
</evidence>
<dbReference type="PANTHER" id="PTHR21600">
    <property type="entry name" value="MITOCHONDRIAL RNA PSEUDOURIDINE SYNTHASE"/>
    <property type="match status" value="1"/>
</dbReference>
<evidence type="ECO:0000256" key="2">
    <source>
        <dbReference type="ARBA" id="ARBA00010876"/>
    </source>
</evidence>
<comment type="catalytic activity">
    <reaction evidence="1 4">
        <text>a uridine in RNA = a pseudouridine in RNA</text>
        <dbReference type="Rhea" id="RHEA:48348"/>
        <dbReference type="Rhea" id="RHEA-COMP:12068"/>
        <dbReference type="Rhea" id="RHEA-COMP:12069"/>
        <dbReference type="ChEBI" id="CHEBI:65314"/>
        <dbReference type="ChEBI" id="CHEBI:65315"/>
    </reaction>
</comment>
<evidence type="ECO:0000313" key="6">
    <source>
        <dbReference type="EMBL" id="KOR88195.1"/>
    </source>
</evidence>
<evidence type="ECO:0000256" key="4">
    <source>
        <dbReference type="RuleBase" id="RU362028"/>
    </source>
</evidence>
<dbReference type="PANTHER" id="PTHR21600:SF71">
    <property type="entry name" value="PSEUDOURIDINE SYNTHASE"/>
    <property type="match status" value="1"/>
</dbReference>
<gene>
    <name evidence="6" type="ORF">AM231_02900</name>
</gene>
<dbReference type="EC" id="5.4.99.-" evidence="4"/>
<keyword evidence="4" id="KW-0413">Isomerase</keyword>
<evidence type="ECO:0000259" key="5">
    <source>
        <dbReference type="Pfam" id="PF00849"/>
    </source>
</evidence>
<dbReference type="CDD" id="cd02869">
    <property type="entry name" value="PseudoU_synth_RluA_like"/>
    <property type="match status" value="1"/>
</dbReference>
<dbReference type="InterPro" id="IPR006225">
    <property type="entry name" value="PsdUridine_synth_RluC/D"/>
</dbReference>
<dbReference type="PATRIC" id="fig|1705565.3.peg.2459"/>
<feature type="domain" description="Pseudouridine synthase RsuA/RluA-like" evidence="5">
    <location>
        <begin position="92"/>
        <end position="241"/>
    </location>
</feature>
<evidence type="ECO:0000256" key="1">
    <source>
        <dbReference type="ARBA" id="ARBA00000073"/>
    </source>
</evidence>
<dbReference type="NCBIfam" id="TIGR00005">
    <property type="entry name" value="rluA_subfam"/>
    <property type="match status" value="1"/>
</dbReference>
<dbReference type="SUPFAM" id="SSF55120">
    <property type="entry name" value="Pseudouridine synthase"/>
    <property type="match status" value="1"/>
</dbReference>
<evidence type="ECO:0000256" key="3">
    <source>
        <dbReference type="PIRSR" id="PIRSR606225-1"/>
    </source>
</evidence>
<dbReference type="RefSeq" id="WP_054401278.1">
    <property type="nucleotide sequence ID" value="NZ_LIUT01000001.1"/>
</dbReference>
<dbReference type="Gene3D" id="3.30.2350.10">
    <property type="entry name" value="Pseudouridine synthase"/>
    <property type="match status" value="1"/>
</dbReference>
<comment type="similarity">
    <text evidence="2 4">Belongs to the pseudouridine synthase RluA family.</text>
</comment>
<dbReference type="GO" id="GO:0000455">
    <property type="term" value="P:enzyme-directed rRNA pseudouridine synthesis"/>
    <property type="evidence" value="ECO:0007669"/>
    <property type="project" value="TreeGrafter"/>
</dbReference>
<dbReference type="GO" id="GO:0140098">
    <property type="term" value="F:catalytic activity, acting on RNA"/>
    <property type="evidence" value="ECO:0007669"/>
    <property type="project" value="UniProtKB-ARBA"/>
</dbReference>
<comment type="caution">
    <text evidence="6">The sequence shown here is derived from an EMBL/GenBank/DDBJ whole genome shotgun (WGS) entry which is preliminary data.</text>
</comment>
<dbReference type="Pfam" id="PF00849">
    <property type="entry name" value="PseudoU_synth_2"/>
    <property type="match status" value="1"/>
</dbReference>
<dbReference type="EMBL" id="LIUT01000001">
    <property type="protein sequence ID" value="KOR88195.1"/>
    <property type="molecule type" value="Genomic_DNA"/>
</dbReference>
<accession>A0A0M1P1M7</accession>
<dbReference type="InterPro" id="IPR050188">
    <property type="entry name" value="RluA_PseudoU_synthase"/>
</dbReference>
<protein>
    <recommendedName>
        <fullName evidence="4">Pseudouridine synthase</fullName>
        <ecNumber evidence="4">5.4.99.-</ecNumber>
    </recommendedName>
</protein>
<dbReference type="AlphaFoldDB" id="A0A0M1P1M7"/>
<sequence length="302" mass="34612">MSYTGRWSKRGEWLEMTPGKALLNQPDRIEATAKWLLETVGMPEKLYRKLHHEQGIQWRGDRLRLVLFPYRDYGIEPRWQELHVLYEDDFCLVVNKPAGMAVHPDGESTEITLNHVVAAYYEAAGLHTAVRHIHRLDKDTTGPVLYAKNEFAQLKLDEAMREKKVVRIYAAIVEGRVSSDLQRIDLPIGKDRYHASRRRVSLTGQAAITHILSSEVYPKASLLQVRLETGRTHQIRVHLSHMGHPILGDSLYGGSAVFPRQALHGERLLFDHPLTGETLEVLAPWPQDMVNLRERIIETADR</sequence>
<dbReference type="Proteomes" id="UP000036932">
    <property type="component" value="Unassembled WGS sequence"/>
</dbReference>
<dbReference type="InterPro" id="IPR020103">
    <property type="entry name" value="PsdUridine_synth_cat_dom_sf"/>
</dbReference>
<dbReference type="GO" id="GO:0009982">
    <property type="term" value="F:pseudouridine synthase activity"/>
    <property type="evidence" value="ECO:0007669"/>
    <property type="project" value="InterPro"/>
</dbReference>
<dbReference type="GO" id="GO:0003723">
    <property type="term" value="F:RNA binding"/>
    <property type="evidence" value="ECO:0007669"/>
    <property type="project" value="InterPro"/>
</dbReference>
<dbReference type="InterPro" id="IPR006145">
    <property type="entry name" value="PsdUridine_synth_RsuA/RluA"/>
</dbReference>
<comment type="function">
    <text evidence="4">Responsible for synthesis of pseudouridine from uracil.</text>
</comment>
<name>A0A0M1P1M7_9BACL</name>
<feature type="active site" evidence="3">
    <location>
        <position position="137"/>
    </location>
</feature>
<dbReference type="OrthoDB" id="9773999at2"/>
<proteinExistence type="inferred from homology"/>
<reference evidence="7" key="1">
    <citation type="submission" date="2015-08" db="EMBL/GenBank/DDBJ databases">
        <title>Genome sequencing project for genomic taxonomy and phylogenomics of Bacillus-like bacteria.</title>
        <authorList>
            <person name="Liu B."/>
            <person name="Wang J."/>
            <person name="Zhu Y."/>
            <person name="Liu G."/>
            <person name="Chen Q."/>
            <person name="Chen Z."/>
            <person name="Lan J."/>
            <person name="Che J."/>
            <person name="Ge C."/>
            <person name="Shi H."/>
            <person name="Pan Z."/>
            <person name="Liu X."/>
        </authorList>
    </citation>
    <scope>NUCLEOTIDE SEQUENCE [LARGE SCALE GENOMIC DNA]</scope>
    <source>
        <strain evidence="7">FJAT-22460</strain>
    </source>
</reference>
<keyword evidence="7" id="KW-1185">Reference proteome</keyword>